<keyword evidence="2" id="KW-0378">Hydrolase</keyword>
<dbReference type="InterPro" id="IPR000073">
    <property type="entry name" value="AB_hydrolase_1"/>
</dbReference>
<dbReference type="Proteomes" id="UP000192707">
    <property type="component" value="Unassembled WGS sequence"/>
</dbReference>
<name>A0A1W9ZPX3_MYCAI</name>
<dbReference type="PANTHER" id="PTHR46438">
    <property type="entry name" value="ALPHA/BETA-HYDROLASES SUPERFAMILY PROTEIN"/>
    <property type="match status" value="1"/>
</dbReference>
<dbReference type="SUPFAM" id="SSF53474">
    <property type="entry name" value="alpha/beta-Hydrolases"/>
    <property type="match status" value="1"/>
</dbReference>
<dbReference type="Gene3D" id="3.40.50.1820">
    <property type="entry name" value="alpha/beta hydrolase"/>
    <property type="match status" value="1"/>
</dbReference>
<evidence type="ECO:0000313" key="2">
    <source>
        <dbReference type="EMBL" id="ORA19897.1"/>
    </source>
</evidence>
<evidence type="ECO:0000259" key="1">
    <source>
        <dbReference type="Pfam" id="PF00561"/>
    </source>
</evidence>
<evidence type="ECO:0000313" key="3">
    <source>
        <dbReference type="Proteomes" id="UP000192707"/>
    </source>
</evidence>
<dbReference type="OrthoDB" id="3400345at2"/>
<sequence length="281" mass="30145">MTKVVSVEDAPVDYIDVGSGSPIVFVHGAYVTHALWADVIARLADAHRCVAPTFPFGAQRRPVGEDVDLGVVAAGRRIANLLAELDLHDVTLVANDTGGGIVIAALGDTTLDWGRVSRLVLTNCDSYEHFPPKGFAPLVRLCRLSRAVGAAALWILTTPPGRALFAHSVTRDGIDASRQRAIFGGFLDSAVVRREAARFTAGLHPRYTVAATEAISSWANPVLIAWGTKDKLFPIAHARRLADGFTNATLREIEGSSTYVMLDRPGPTAEAIRAFIDNRAL</sequence>
<accession>A0A1W9ZPX3</accession>
<keyword evidence="3" id="KW-1185">Reference proteome</keyword>
<dbReference type="Pfam" id="PF00561">
    <property type="entry name" value="Abhydrolase_1"/>
    <property type="match status" value="1"/>
</dbReference>
<feature type="domain" description="AB hydrolase-1" evidence="1">
    <location>
        <begin position="22"/>
        <end position="124"/>
    </location>
</feature>
<dbReference type="RefSeq" id="WP_083063282.1">
    <property type="nucleotide sequence ID" value="NZ_MVHG01000005.1"/>
</dbReference>
<organism evidence="2 3">
    <name type="scientific">Mycobacterium arosiense ATCC BAA-1401 = DSM 45069</name>
    <dbReference type="NCBI Taxonomy" id="1265311"/>
    <lineage>
        <taxon>Bacteria</taxon>
        <taxon>Bacillati</taxon>
        <taxon>Actinomycetota</taxon>
        <taxon>Actinomycetes</taxon>
        <taxon>Mycobacteriales</taxon>
        <taxon>Mycobacteriaceae</taxon>
        <taxon>Mycobacterium</taxon>
        <taxon>Mycobacterium avium complex (MAC)</taxon>
    </lineage>
</organism>
<proteinExistence type="predicted"/>
<comment type="caution">
    <text evidence="2">The sequence shown here is derived from an EMBL/GenBank/DDBJ whole genome shotgun (WGS) entry which is preliminary data.</text>
</comment>
<gene>
    <name evidence="2" type="ORF">BST14_03995</name>
</gene>
<dbReference type="EMBL" id="MVHG01000005">
    <property type="protein sequence ID" value="ORA19897.1"/>
    <property type="molecule type" value="Genomic_DNA"/>
</dbReference>
<dbReference type="GO" id="GO:0016787">
    <property type="term" value="F:hydrolase activity"/>
    <property type="evidence" value="ECO:0007669"/>
    <property type="project" value="UniProtKB-KW"/>
</dbReference>
<dbReference type="InterPro" id="IPR029058">
    <property type="entry name" value="AB_hydrolase_fold"/>
</dbReference>
<dbReference type="AlphaFoldDB" id="A0A1W9ZPX3"/>
<reference evidence="2 3" key="1">
    <citation type="submission" date="2016-12" db="EMBL/GenBank/DDBJ databases">
        <title>The new phylogeny of genus Mycobacterium.</title>
        <authorList>
            <person name="Tortoli E."/>
            <person name="Trovato A."/>
            <person name="Cirillo D.M."/>
        </authorList>
    </citation>
    <scope>NUCLEOTIDE SEQUENCE [LARGE SCALE GENOMIC DNA]</scope>
    <source>
        <strain evidence="2 3">DSM 45069</strain>
    </source>
</reference>
<protein>
    <submittedName>
        <fullName evidence="2">Alpha/beta hydrolase</fullName>
    </submittedName>
</protein>